<keyword evidence="5 11" id="KW-0378">Hydrolase</keyword>
<feature type="domain" description="Tetrahydrofolate dehydrogenase/cyclohydrolase catalytic" evidence="12">
    <location>
        <begin position="21"/>
        <end position="135"/>
    </location>
</feature>
<comment type="similarity">
    <text evidence="11">Belongs to the tetrahydrofolate dehydrogenase/cyclohydrolase family.</text>
</comment>
<dbReference type="InterPro" id="IPR020631">
    <property type="entry name" value="THF_DH/CycHdrlase_NAD-bd_dom"/>
</dbReference>
<dbReference type="EC" id="3.5.4.9" evidence="11"/>
<dbReference type="EC" id="1.5.1.5" evidence="11"/>
<comment type="function">
    <text evidence="11">Catalyzes the oxidation of 5,10-methylenetetrahydrofolate to 5,10-methenyltetrahydrofolate and then the hydrolysis of 5,10-methenyltetrahydrofolate to 10-formyltetrahydrofolate.</text>
</comment>
<organism evidence="14 15">
    <name type="scientific">Candidatus Acidulodesulfobacterium ferriphilum</name>
    <dbReference type="NCBI Taxonomy" id="2597223"/>
    <lineage>
        <taxon>Bacteria</taxon>
        <taxon>Deltaproteobacteria</taxon>
        <taxon>Candidatus Acidulodesulfobacterales</taxon>
        <taxon>Candidatus Acidulodesulfobacterium</taxon>
    </lineage>
</organism>
<dbReference type="InterPro" id="IPR020867">
    <property type="entry name" value="THF_DH/CycHdrlase_CS"/>
</dbReference>
<evidence type="ECO:0000256" key="3">
    <source>
        <dbReference type="ARBA" id="ARBA00022563"/>
    </source>
</evidence>
<comment type="catalytic activity">
    <reaction evidence="11">
        <text>(6R)-5,10-methenyltetrahydrofolate + H2O = (6R)-10-formyltetrahydrofolate + H(+)</text>
        <dbReference type="Rhea" id="RHEA:23700"/>
        <dbReference type="ChEBI" id="CHEBI:15377"/>
        <dbReference type="ChEBI" id="CHEBI:15378"/>
        <dbReference type="ChEBI" id="CHEBI:57455"/>
        <dbReference type="ChEBI" id="CHEBI:195366"/>
        <dbReference type="EC" id="3.5.4.9"/>
    </reaction>
</comment>
<accession>A0A519BA14</accession>
<dbReference type="FunFam" id="3.40.50.10860:FF:000005">
    <property type="entry name" value="C-1-tetrahydrofolate synthase, cytoplasmic, putative"/>
    <property type="match status" value="1"/>
</dbReference>
<dbReference type="Proteomes" id="UP000320813">
    <property type="component" value="Unassembled WGS sequence"/>
</dbReference>
<feature type="binding site" evidence="11">
    <location>
        <position position="205"/>
    </location>
    <ligand>
        <name>NADP(+)</name>
        <dbReference type="ChEBI" id="CHEBI:58349"/>
    </ligand>
</feature>
<keyword evidence="4 11" id="KW-0658">Purine biosynthesis</keyword>
<dbReference type="GO" id="GO:0004488">
    <property type="term" value="F:methylenetetrahydrofolate dehydrogenase (NADP+) activity"/>
    <property type="evidence" value="ECO:0007669"/>
    <property type="project" value="UniProtKB-UniRule"/>
</dbReference>
<evidence type="ECO:0000256" key="5">
    <source>
        <dbReference type="ARBA" id="ARBA00022801"/>
    </source>
</evidence>
<dbReference type="CDD" id="cd01080">
    <property type="entry name" value="NAD_bind_m-THF_DH_Cyclohyd"/>
    <property type="match status" value="1"/>
</dbReference>
<evidence type="ECO:0000256" key="6">
    <source>
        <dbReference type="ARBA" id="ARBA00022857"/>
    </source>
</evidence>
<dbReference type="Pfam" id="PF02882">
    <property type="entry name" value="THF_DHG_CYH_C"/>
    <property type="match status" value="1"/>
</dbReference>
<keyword evidence="10 11" id="KW-0511">Multifunctional enzyme</keyword>
<evidence type="ECO:0000256" key="10">
    <source>
        <dbReference type="ARBA" id="ARBA00023268"/>
    </source>
</evidence>
<feature type="domain" description="Tetrahydrofolate dehydrogenase/cyclohydrolase NAD(P)-binding" evidence="13">
    <location>
        <begin position="154"/>
        <end position="293"/>
    </location>
</feature>
<evidence type="ECO:0000256" key="9">
    <source>
        <dbReference type="ARBA" id="ARBA00023167"/>
    </source>
</evidence>
<evidence type="ECO:0000259" key="12">
    <source>
        <dbReference type="Pfam" id="PF00763"/>
    </source>
</evidence>
<dbReference type="Gene3D" id="3.40.50.10860">
    <property type="entry name" value="Leucine Dehydrogenase, chain A, domain 1"/>
    <property type="match status" value="1"/>
</dbReference>
<dbReference type="PANTHER" id="PTHR48099:SF5">
    <property type="entry name" value="C-1-TETRAHYDROFOLATE SYNTHASE, CYTOPLASMIC"/>
    <property type="match status" value="1"/>
</dbReference>
<dbReference type="GO" id="GO:0035999">
    <property type="term" value="P:tetrahydrofolate interconversion"/>
    <property type="evidence" value="ECO:0007669"/>
    <property type="project" value="UniProtKB-UniRule"/>
</dbReference>
<evidence type="ECO:0000256" key="7">
    <source>
        <dbReference type="ARBA" id="ARBA00023002"/>
    </source>
</evidence>
<evidence type="ECO:0000259" key="13">
    <source>
        <dbReference type="Pfam" id="PF02882"/>
    </source>
</evidence>
<keyword evidence="11" id="KW-0028">Amino-acid biosynthesis</keyword>
<evidence type="ECO:0000256" key="4">
    <source>
        <dbReference type="ARBA" id="ARBA00022755"/>
    </source>
</evidence>
<dbReference type="HAMAP" id="MF_01576">
    <property type="entry name" value="THF_DHG_CYH"/>
    <property type="match status" value="1"/>
</dbReference>
<dbReference type="GO" id="GO:0005829">
    <property type="term" value="C:cytosol"/>
    <property type="evidence" value="ECO:0007669"/>
    <property type="project" value="TreeGrafter"/>
</dbReference>
<feature type="binding site" evidence="11">
    <location>
        <position position="246"/>
    </location>
    <ligand>
        <name>NADP(+)</name>
        <dbReference type="ChEBI" id="CHEBI:58349"/>
    </ligand>
</feature>
<evidence type="ECO:0000313" key="14">
    <source>
        <dbReference type="EMBL" id="RZD14119.1"/>
    </source>
</evidence>
<dbReference type="InterPro" id="IPR036291">
    <property type="entry name" value="NAD(P)-bd_dom_sf"/>
</dbReference>
<proteinExistence type="inferred from homology"/>
<dbReference type="EMBL" id="SGBD01000004">
    <property type="protein sequence ID" value="RZD14119.1"/>
    <property type="molecule type" value="Genomic_DNA"/>
</dbReference>
<dbReference type="SUPFAM" id="SSF53223">
    <property type="entry name" value="Aminoacid dehydrogenase-like, N-terminal domain"/>
    <property type="match status" value="1"/>
</dbReference>
<dbReference type="PROSITE" id="PS00766">
    <property type="entry name" value="THF_DHG_CYH_1"/>
    <property type="match status" value="1"/>
</dbReference>
<feature type="binding site" evidence="11">
    <location>
        <begin position="180"/>
        <end position="182"/>
    </location>
    <ligand>
        <name>NADP(+)</name>
        <dbReference type="ChEBI" id="CHEBI:58349"/>
    </ligand>
</feature>
<evidence type="ECO:0000256" key="8">
    <source>
        <dbReference type="ARBA" id="ARBA00023102"/>
    </source>
</evidence>
<evidence type="ECO:0000256" key="2">
    <source>
        <dbReference type="ARBA" id="ARBA00011738"/>
    </source>
</evidence>
<gene>
    <name evidence="11" type="primary">folD</name>
    <name evidence="14" type="ORF">EVJ47_07745</name>
</gene>
<keyword evidence="9 11" id="KW-0486">Methionine biosynthesis</keyword>
<name>A0A519BA14_9DELT</name>
<keyword evidence="6 11" id="KW-0521">NADP</keyword>
<dbReference type="InterPro" id="IPR020630">
    <property type="entry name" value="THF_DH/CycHdrlase_cat_dom"/>
</dbReference>
<dbReference type="UniPathway" id="UPA00193"/>
<reference evidence="14 15" key="1">
    <citation type="submission" date="2019-01" db="EMBL/GenBank/DDBJ databases">
        <title>Insights into ecological role of a new deltaproteobacterial order Candidatus Sinidesulfobacterales (Sva0485) by metagenomics and metatranscriptomics.</title>
        <authorList>
            <person name="Tan S."/>
            <person name="Liu J."/>
            <person name="Fang Y."/>
            <person name="Hedlund B.P."/>
            <person name="Lian Z.H."/>
            <person name="Huang L.Y."/>
            <person name="Li J.T."/>
            <person name="Huang L.N."/>
            <person name="Li W.J."/>
            <person name="Jiang H.C."/>
            <person name="Dong H.L."/>
            <person name="Shu W.S."/>
        </authorList>
    </citation>
    <scope>NUCLEOTIDE SEQUENCE [LARGE SCALE GENOMIC DNA]</scope>
    <source>
        <strain evidence="14">AP3</strain>
    </source>
</reference>
<evidence type="ECO:0000256" key="1">
    <source>
        <dbReference type="ARBA" id="ARBA00004777"/>
    </source>
</evidence>
<dbReference type="SUPFAM" id="SSF51735">
    <property type="entry name" value="NAD(P)-binding Rossmann-fold domains"/>
    <property type="match status" value="1"/>
</dbReference>
<dbReference type="Pfam" id="PF00763">
    <property type="entry name" value="THF_DHG_CYH"/>
    <property type="match status" value="1"/>
</dbReference>
<comment type="subunit">
    <text evidence="2 11">Homodimer.</text>
</comment>
<dbReference type="AlphaFoldDB" id="A0A519BA14"/>
<dbReference type="Gene3D" id="3.40.50.720">
    <property type="entry name" value="NAD(P)-binding Rossmann-like Domain"/>
    <property type="match status" value="1"/>
</dbReference>
<dbReference type="PRINTS" id="PR00085">
    <property type="entry name" value="THFDHDRGNASE"/>
</dbReference>
<sequence>MTSNNYINNNSCYDKFKEKIIDGRLIAGELESSVALKVSGLKKAGIVPLIAVILVGENKASVIYVRNKERAAERCGILSQKFIYPEGLTEKELLNKIEELNNDPLVHGILVQLPLPPHINAKAVMDAICPNKDVDGFHPLNVGKIFTENSPFYPCTPYGIIKMLDYYDISVKGENCVIIGQSNIVGKPLAIMLINRLATVVSLNIFTKDIKCFTKGADILISAAGKANLIDDSYLKDDAVVIDVGISRLDGHICGDVNFEKVISKVSKITPVPGGVGPVTVSVLMENTAKAAMLSNKIDENI</sequence>
<evidence type="ECO:0000313" key="15">
    <source>
        <dbReference type="Proteomes" id="UP000320813"/>
    </source>
</evidence>
<comment type="pathway">
    <text evidence="1 11">One-carbon metabolism; tetrahydrofolate interconversion.</text>
</comment>
<dbReference type="GO" id="GO:0009086">
    <property type="term" value="P:methionine biosynthetic process"/>
    <property type="evidence" value="ECO:0007669"/>
    <property type="project" value="UniProtKB-KW"/>
</dbReference>
<dbReference type="InterPro" id="IPR000672">
    <property type="entry name" value="THF_DH/CycHdrlase"/>
</dbReference>
<dbReference type="GO" id="GO:0004477">
    <property type="term" value="F:methenyltetrahydrofolate cyclohydrolase activity"/>
    <property type="evidence" value="ECO:0007669"/>
    <property type="project" value="UniProtKB-UniRule"/>
</dbReference>
<comment type="caution">
    <text evidence="14">The sequence shown here is derived from an EMBL/GenBank/DDBJ whole genome shotgun (WGS) entry which is preliminary data.</text>
</comment>
<protein>
    <recommendedName>
        <fullName evidence="11">Bifunctional protein FolD</fullName>
    </recommendedName>
    <domain>
        <recommendedName>
            <fullName evidence="11">Methylenetetrahydrofolate dehydrogenase</fullName>
            <ecNumber evidence="11">1.5.1.5</ecNumber>
        </recommendedName>
    </domain>
    <domain>
        <recommendedName>
            <fullName evidence="11">Methenyltetrahydrofolate cyclohydrolase</fullName>
            <ecNumber evidence="11">3.5.4.9</ecNumber>
        </recommendedName>
    </domain>
</protein>
<dbReference type="InterPro" id="IPR046346">
    <property type="entry name" value="Aminoacid_DH-like_N_sf"/>
</dbReference>
<comment type="catalytic activity">
    <reaction evidence="11">
        <text>(6R)-5,10-methylene-5,6,7,8-tetrahydrofolate + NADP(+) = (6R)-5,10-methenyltetrahydrofolate + NADPH</text>
        <dbReference type="Rhea" id="RHEA:22812"/>
        <dbReference type="ChEBI" id="CHEBI:15636"/>
        <dbReference type="ChEBI" id="CHEBI:57455"/>
        <dbReference type="ChEBI" id="CHEBI:57783"/>
        <dbReference type="ChEBI" id="CHEBI:58349"/>
        <dbReference type="EC" id="1.5.1.5"/>
    </reaction>
</comment>
<keyword evidence="8 11" id="KW-0368">Histidine biosynthesis</keyword>
<dbReference type="GO" id="GO:0006164">
    <property type="term" value="P:purine nucleotide biosynthetic process"/>
    <property type="evidence" value="ECO:0007669"/>
    <property type="project" value="UniProtKB-KW"/>
</dbReference>
<keyword evidence="7 11" id="KW-0560">Oxidoreductase</keyword>
<dbReference type="GO" id="GO:0000105">
    <property type="term" value="P:L-histidine biosynthetic process"/>
    <property type="evidence" value="ECO:0007669"/>
    <property type="project" value="UniProtKB-KW"/>
</dbReference>
<dbReference type="PANTHER" id="PTHR48099">
    <property type="entry name" value="C-1-TETRAHYDROFOLATE SYNTHASE, CYTOPLASMIC-RELATED"/>
    <property type="match status" value="1"/>
</dbReference>
<evidence type="ECO:0000256" key="11">
    <source>
        <dbReference type="HAMAP-Rule" id="MF_01576"/>
    </source>
</evidence>
<keyword evidence="3 11" id="KW-0554">One-carbon metabolism</keyword>